<comment type="caution">
    <text evidence="1">The sequence shown here is derived from an EMBL/GenBank/DDBJ whole genome shotgun (WGS) entry which is preliminary data.</text>
</comment>
<dbReference type="Proteomes" id="UP001216558">
    <property type="component" value="Unassembled WGS sequence"/>
</dbReference>
<proteinExistence type="predicted"/>
<accession>A0ABT5JT59</accession>
<dbReference type="RefSeq" id="WP_273679154.1">
    <property type="nucleotide sequence ID" value="NZ_JAQQXQ010000017.1"/>
</dbReference>
<evidence type="ECO:0000313" key="1">
    <source>
        <dbReference type="EMBL" id="MDC8755942.1"/>
    </source>
</evidence>
<protein>
    <submittedName>
        <fullName evidence="1">Uncharacterized protein</fullName>
    </submittedName>
</protein>
<keyword evidence="2" id="KW-1185">Reference proteome</keyword>
<organism evidence="1 2">
    <name type="scientific">Erythrobacter fulvus</name>
    <dbReference type="NCBI Taxonomy" id="2987523"/>
    <lineage>
        <taxon>Bacteria</taxon>
        <taxon>Pseudomonadati</taxon>
        <taxon>Pseudomonadota</taxon>
        <taxon>Alphaproteobacteria</taxon>
        <taxon>Sphingomonadales</taxon>
        <taxon>Erythrobacteraceae</taxon>
        <taxon>Erythrobacter/Porphyrobacter group</taxon>
        <taxon>Erythrobacter</taxon>
    </lineage>
</organism>
<gene>
    <name evidence="1" type="ORF">OIK40_14940</name>
</gene>
<reference evidence="1 2" key="1">
    <citation type="submission" date="2022-10" db="EMBL/GenBank/DDBJ databases">
        <title>Erythrobacter sp. sf7 Genome sequencing.</title>
        <authorList>
            <person name="Park S."/>
        </authorList>
    </citation>
    <scope>NUCLEOTIDE SEQUENCE [LARGE SCALE GENOMIC DNA]</scope>
    <source>
        <strain evidence="2">sf7</strain>
    </source>
</reference>
<name>A0ABT5JT59_9SPHN</name>
<sequence>MDKRISTHAFKLAAGLLGLRSHFRRAVIAGLALGTLAQAQAAQAYVITITGGPRSIYLQVGAGGYTGVYTSGGRPGNNSTVNVVSVTVPSGVVGSGAPQTMASNSNVSQSPIDGFVFCNPPSQVYIGAWSRPGPGSGVATLTVTAPANLTSGGDAIPFSQISWVMSGNGDTIFQFPNGSFTGGTQVLATFPANTWKEQCMTFSYANTLVPAAGTYSGRATYTLSLP</sequence>
<evidence type="ECO:0000313" key="2">
    <source>
        <dbReference type="Proteomes" id="UP001216558"/>
    </source>
</evidence>
<dbReference type="EMBL" id="JAQQXQ010000017">
    <property type="protein sequence ID" value="MDC8755942.1"/>
    <property type="molecule type" value="Genomic_DNA"/>
</dbReference>